<proteinExistence type="predicted"/>
<keyword evidence="3" id="KW-1185">Reference proteome</keyword>
<feature type="compositionally biased region" description="Basic and acidic residues" evidence="1">
    <location>
        <begin position="13"/>
        <end position="32"/>
    </location>
</feature>
<name>A0A8B2NZF1_9HYPH</name>
<protein>
    <submittedName>
        <fullName evidence="2">Erythromycin esterase</fullName>
    </submittedName>
</protein>
<dbReference type="Proteomes" id="UP000249590">
    <property type="component" value="Unassembled WGS sequence"/>
</dbReference>
<evidence type="ECO:0000256" key="1">
    <source>
        <dbReference type="SAM" id="MobiDB-lite"/>
    </source>
</evidence>
<feature type="compositionally biased region" description="Basic residues" evidence="1">
    <location>
        <begin position="1"/>
        <end position="12"/>
    </location>
</feature>
<comment type="caution">
    <text evidence="2">The sequence shown here is derived from an EMBL/GenBank/DDBJ whole genome shotgun (WGS) entry which is preliminary data.</text>
</comment>
<dbReference type="InterPro" id="IPR007815">
    <property type="entry name" value="Emycin_Estase"/>
</dbReference>
<dbReference type="Gene3D" id="3.40.1660.10">
    <property type="entry name" value="EreA-like (biosynthetic domain)"/>
    <property type="match status" value="1"/>
</dbReference>
<organism evidence="2 3">
    <name type="scientific">Acuticoccus sediminis</name>
    <dbReference type="NCBI Taxonomy" id="2184697"/>
    <lineage>
        <taxon>Bacteria</taxon>
        <taxon>Pseudomonadati</taxon>
        <taxon>Pseudomonadota</taxon>
        <taxon>Alphaproteobacteria</taxon>
        <taxon>Hyphomicrobiales</taxon>
        <taxon>Amorphaceae</taxon>
        <taxon>Acuticoccus</taxon>
    </lineage>
</organism>
<dbReference type="InterPro" id="IPR052036">
    <property type="entry name" value="Hydrolase/PRTase-associated"/>
</dbReference>
<gene>
    <name evidence="2" type="ORF">DLJ53_03425</name>
</gene>
<dbReference type="GO" id="GO:0046677">
    <property type="term" value="P:response to antibiotic"/>
    <property type="evidence" value="ECO:0007669"/>
    <property type="project" value="InterPro"/>
</dbReference>
<dbReference type="SUPFAM" id="SSF159501">
    <property type="entry name" value="EreA/ChaN-like"/>
    <property type="match status" value="1"/>
</dbReference>
<dbReference type="Gene3D" id="3.30.1870.10">
    <property type="entry name" value="EreA-like, domain 2"/>
    <property type="match status" value="1"/>
</dbReference>
<sequence length="496" mass="56430">MRHRQRSAPPRPRRPERPRPGPRREARSADRKNRGLPCAIALMWTGTTPMHAHDRLIDDLRSQAIPLADEAALARLVAMAADARFVLIGEATRGTREFFDIRAEVTRRLIRDHGFAGVAVEASWPDAYRVNRYVRGDMVIHDADDALADFERFPTWTWRNTVVRDFVEWLRDHNVAFTEPEWKAGFYGLDLFSLEASIEAAAAYLDGVDPAAALRAQAYYGNFEFHHARHRRQCGFETMLGVSPWHDQELMSQLLALRSGHFRYLARSGFAVREACYCAEQTATATRAAERYYRAMFEERVSPWNLRSQHMANSLERLADHIHVQRGEQPKLVVWAHNCLVGDARATEMGERGERSLGTLLREAHGRDAVLIGFSTHDGTVRAASAWDEPGEVKPVRAAVAESYERLFHVVLEGDALIPLRDNEILHCHFSLPRLQRAIGALETPQGERKSEYFHARLADQFDAVIHVDHTHALEPLDHICPRHPDYVAPAFRARA</sequence>
<dbReference type="Pfam" id="PF05139">
    <property type="entry name" value="Erythro_esteras"/>
    <property type="match status" value="1"/>
</dbReference>
<dbReference type="PIRSF" id="PIRSF036794">
    <property type="entry name" value="UCP_erythr_ester"/>
    <property type="match status" value="1"/>
</dbReference>
<dbReference type="EMBL" id="QHHQ01000001">
    <property type="protein sequence ID" value="RAI03555.1"/>
    <property type="molecule type" value="Genomic_DNA"/>
</dbReference>
<feature type="region of interest" description="Disordered" evidence="1">
    <location>
        <begin position="1"/>
        <end position="32"/>
    </location>
</feature>
<evidence type="ECO:0000313" key="2">
    <source>
        <dbReference type="EMBL" id="RAI03555.1"/>
    </source>
</evidence>
<accession>A0A8B2NZF1</accession>
<dbReference type="CDD" id="cd14728">
    <property type="entry name" value="Ere-like"/>
    <property type="match status" value="1"/>
</dbReference>
<dbReference type="AlphaFoldDB" id="A0A8B2NZF1"/>
<dbReference type="PANTHER" id="PTHR31299:SF0">
    <property type="entry name" value="ESTERASE, PUTATIVE (AFU_ORTHOLOGUE AFUA_1G05850)-RELATED"/>
    <property type="match status" value="1"/>
</dbReference>
<evidence type="ECO:0000313" key="3">
    <source>
        <dbReference type="Proteomes" id="UP000249590"/>
    </source>
</evidence>
<dbReference type="PANTHER" id="PTHR31299">
    <property type="entry name" value="ESTERASE, PUTATIVE (AFU_ORTHOLOGUE AFUA_1G05850)-RELATED"/>
    <property type="match status" value="1"/>
</dbReference>
<dbReference type="InterPro" id="IPR014622">
    <property type="entry name" value="UCP036794_erythomycin"/>
</dbReference>
<reference evidence="2 3" key="1">
    <citation type="submission" date="2018-05" db="EMBL/GenBank/DDBJ databases">
        <title>Acuticoccus sediminis sp. nov., isolated from deep-sea sediment of Indian Ocean.</title>
        <authorList>
            <person name="Liu X."/>
            <person name="Lai Q."/>
            <person name="Du Y."/>
            <person name="Sun F."/>
            <person name="Zhang X."/>
            <person name="Wang S."/>
            <person name="Shao Z."/>
        </authorList>
    </citation>
    <scope>NUCLEOTIDE SEQUENCE [LARGE SCALE GENOMIC DNA]</scope>
    <source>
        <strain evidence="2 3">PTG4-2</strain>
    </source>
</reference>